<feature type="domain" description="Nitrile hydratase alpha/Thiocyanate hydrolase gamma" evidence="2">
    <location>
        <begin position="14"/>
        <end position="60"/>
    </location>
</feature>
<dbReference type="GO" id="GO:0046914">
    <property type="term" value="F:transition metal ion binding"/>
    <property type="evidence" value="ECO:0007669"/>
    <property type="project" value="InterPro"/>
</dbReference>
<reference evidence="3" key="1">
    <citation type="journal article" date="2020" name="mSystems">
        <title>Genome- and Community-Level Interaction Insights into Carbon Utilization and Element Cycling Functions of Hydrothermarchaeota in Hydrothermal Sediment.</title>
        <authorList>
            <person name="Zhou Z."/>
            <person name="Liu Y."/>
            <person name="Xu W."/>
            <person name="Pan J."/>
            <person name="Luo Z.H."/>
            <person name="Li M."/>
        </authorList>
    </citation>
    <scope>NUCLEOTIDE SEQUENCE [LARGE SCALE GENOMIC DNA]</scope>
    <source>
        <strain evidence="3">SpSt-374</strain>
    </source>
</reference>
<sequence>MDVKTHLIDKALQDSDFKRELMDNPKAIIAKEFCTQLPPGIEIRVLEETAKVIYIVLPYRDN</sequence>
<evidence type="ECO:0000259" key="2">
    <source>
        <dbReference type="Pfam" id="PF02979"/>
    </source>
</evidence>
<name>A0A7C3VUN4_9CYAN</name>
<comment type="caution">
    <text evidence="3">The sequence shown here is derived from an EMBL/GenBank/DDBJ whole genome shotgun (WGS) entry which is preliminary data.</text>
</comment>
<dbReference type="InterPro" id="IPR022513">
    <property type="entry name" value="TOMM_pelo"/>
</dbReference>
<protein>
    <submittedName>
        <fullName evidence="3">NHLP leader peptide family natural product</fullName>
    </submittedName>
</protein>
<dbReference type="GO" id="GO:0003824">
    <property type="term" value="F:catalytic activity"/>
    <property type="evidence" value="ECO:0007669"/>
    <property type="project" value="InterPro"/>
</dbReference>
<dbReference type="EMBL" id="DSPX01000179">
    <property type="protein sequence ID" value="HGG02375.1"/>
    <property type="molecule type" value="Genomic_DNA"/>
</dbReference>
<dbReference type="InterPro" id="IPR004232">
    <property type="entry name" value="CN_Hdrtase_a/SCN_Hdrlase_g"/>
</dbReference>
<dbReference type="SUPFAM" id="SSF56209">
    <property type="entry name" value="Nitrile hydratase alpha chain"/>
    <property type="match status" value="1"/>
</dbReference>
<dbReference type="InterPro" id="IPR036648">
    <property type="entry name" value="CN_Hdrase_a/SCN_Hdrase_g_sf"/>
</dbReference>
<gene>
    <name evidence="3" type="ORF">ENR15_17460</name>
</gene>
<dbReference type="Pfam" id="PF02979">
    <property type="entry name" value="NHase_alpha"/>
    <property type="match status" value="1"/>
</dbReference>
<evidence type="ECO:0000256" key="1">
    <source>
        <dbReference type="ARBA" id="ARBA00022723"/>
    </source>
</evidence>
<dbReference type="Gene3D" id="3.90.330.10">
    <property type="entry name" value="Nitrile hydratase alpha /Thiocyanate hydrolase gamma"/>
    <property type="match status" value="1"/>
</dbReference>
<organism evidence="3">
    <name type="scientific">Planktothricoides sp. SpSt-374</name>
    <dbReference type="NCBI Taxonomy" id="2282167"/>
    <lineage>
        <taxon>Bacteria</taxon>
        <taxon>Bacillati</taxon>
        <taxon>Cyanobacteriota</taxon>
        <taxon>Cyanophyceae</taxon>
        <taxon>Oscillatoriophycideae</taxon>
        <taxon>Oscillatoriales</taxon>
        <taxon>Oscillatoriaceae</taxon>
        <taxon>Planktothricoides</taxon>
    </lineage>
</organism>
<evidence type="ECO:0000313" key="3">
    <source>
        <dbReference type="EMBL" id="HGG02375.1"/>
    </source>
</evidence>
<proteinExistence type="predicted"/>
<dbReference type="AlphaFoldDB" id="A0A7C3VUN4"/>
<dbReference type="NCBIfam" id="TIGR03793">
    <property type="entry name" value="leader_NHLP"/>
    <property type="match status" value="1"/>
</dbReference>
<keyword evidence="1" id="KW-0479">Metal-binding</keyword>
<accession>A0A7C3VUN4</accession>